<dbReference type="Proteomes" id="UP000595332">
    <property type="component" value="Chromosome"/>
</dbReference>
<accession>A0A7R6PA58</accession>
<dbReference type="KEGG" id="njp:NEJAP_2115"/>
<dbReference type="EMBL" id="AP014546">
    <property type="protein sequence ID" value="BBB30063.1"/>
    <property type="molecule type" value="Genomic_DNA"/>
</dbReference>
<proteinExistence type="predicted"/>
<keyword evidence="2" id="KW-1185">Reference proteome</keyword>
<protein>
    <submittedName>
        <fullName evidence="1">Uncharacterized protein</fullName>
    </submittedName>
</protein>
<reference evidence="1 2" key="1">
    <citation type="journal article" date="2008" name="Int. J. Syst. Evol. Microbiol.">
        <title>Neptunomonas japonica sp. nov., an Osedax japonicus symbiont-like bacterium isolated from sediment adjacent to sperm whale carcasses off Kagoshima, Japan.</title>
        <authorList>
            <person name="Miyazaki M."/>
            <person name="Nogi Y."/>
            <person name="Fujiwara Y."/>
            <person name="Kawato M."/>
            <person name="Kubokawa K."/>
            <person name="Horikoshi K."/>
        </authorList>
    </citation>
    <scope>NUCLEOTIDE SEQUENCE [LARGE SCALE GENOMIC DNA]</scope>
    <source>
        <strain evidence="1 2">JAMM 1380</strain>
    </source>
</reference>
<evidence type="ECO:0000313" key="1">
    <source>
        <dbReference type="EMBL" id="BBB30063.1"/>
    </source>
</evidence>
<name>A0A7R6PA58_9GAMM</name>
<organism evidence="1 2">
    <name type="scientific">Neptunomonas japonica JAMM 1380</name>
    <dbReference type="NCBI Taxonomy" id="1441457"/>
    <lineage>
        <taxon>Bacteria</taxon>
        <taxon>Pseudomonadati</taxon>
        <taxon>Pseudomonadota</taxon>
        <taxon>Gammaproteobacteria</taxon>
        <taxon>Oceanospirillales</taxon>
        <taxon>Oceanospirillaceae</taxon>
        <taxon>Neptunomonas</taxon>
    </lineage>
</organism>
<sequence>MQTYRLLGTVNLPLERDSIVSQLVLSGWNLLIHSEDEDVLKKDRIQLNLQGEGTLLLDASFKGMPEDISELVGCFDKHSGHYALDLFGDSARLVRRFIK</sequence>
<gene>
    <name evidence="1" type="ORF">NEJAP_2115</name>
</gene>
<dbReference type="RefSeq" id="WP_201347279.1">
    <property type="nucleotide sequence ID" value="NZ_AP014546.1"/>
</dbReference>
<dbReference type="AlphaFoldDB" id="A0A7R6PA58"/>
<evidence type="ECO:0000313" key="2">
    <source>
        <dbReference type="Proteomes" id="UP000595332"/>
    </source>
</evidence>